<gene>
    <name evidence="2" type="ORF">BRAD3257_7308</name>
</gene>
<organism evidence="2 3">
    <name type="scientific">Bradyrhizobium vignae</name>
    <dbReference type="NCBI Taxonomy" id="1549949"/>
    <lineage>
        <taxon>Bacteria</taxon>
        <taxon>Pseudomonadati</taxon>
        <taxon>Pseudomonadota</taxon>
        <taxon>Alphaproteobacteria</taxon>
        <taxon>Hyphomicrobiales</taxon>
        <taxon>Nitrobacteraceae</taxon>
        <taxon>Bradyrhizobium</taxon>
    </lineage>
</organism>
<protein>
    <submittedName>
        <fullName evidence="2">Uncharacterized protein</fullName>
    </submittedName>
</protein>
<dbReference type="AlphaFoldDB" id="A0A2U3Q9S4"/>
<sequence length="107" mass="11528">MENGSSRSVQLEHPLPMVIRNGKPLAIHSPVSPAVLAVQHLDLRSALTDLPEVTQSELKRRPALPDNGCELSKVGSDGAKTSWSSGRPVGLLREEAARSLGSRRSRL</sequence>
<feature type="region of interest" description="Disordered" evidence="1">
    <location>
        <begin position="57"/>
        <end position="107"/>
    </location>
</feature>
<reference evidence="2 3" key="1">
    <citation type="submission" date="2018-03" db="EMBL/GenBank/DDBJ databases">
        <authorList>
            <person name="Gully D."/>
        </authorList>
    </citation>
    <scope>NUCLEOTIDE SEQUENCE [LARGE SCALE GENOMIC DNA]</scope>
    <source>
        <strain evidence="2">ORS3257</strain>
    </source>
</reference>
<evidence type="ECO:0000313" key="2">
    <source>
        <dbReference type="EMBL" id="SPP98069.1"/>
    </source>
</evidence>
<evidence type="ECO:0000256" key="1">
    <source>
        <dbReference type="SAM" id="MobiDB-lite"/>
    </source>
</evidence>
<proteinExistence type="predicted"/>
<dbReference type="KEGG" id="bvz:BRAD3257_7308"/>
<evidence type="ECO:0000313" key="3">
    <source>
        <dbReference type="Proteomes" id="UP000246085"/>
    </source>
</evidence>
<dbReference type="Proteomes" id="UP000246085">
    <property type="component" value="Chromosome BRAD3257"/>
</dbReference>
<name>A0A2U3Q9S4_9BRAD</name>
<accession>A0A2U3Q9S4</accession>
<dbReference type="EMBL" id="LS398110">
    <property type="protein sequence ID" value="SPP98069.1"/>
    <property type="molecule type" value="Genomic_DNA"/>
</dbReference>